<feature type="signal peptide" evidence="2">
    <location>
        <begin position="1"/>
        <end position="27"/>
    </location>
</feature>
<dbReference type="Proteomes" id="UP001063368">
    <property type="component" value="Chromosome"/>
</dbReference>
<organism evidence="3 4">
    <name type="scientific">Arthrobacter koreensis</name>
    <dbReference type="NCBI Taxonomy" id="199136"/>
    <lineage>
        <taxon>Bacteria</taxon>
        <taxon>Bacillati</taxon>
        <taxon>Actinomycetota</taxon>
        <taxon>Actinomycetes</taxon>
        <taxon>Micrococcales</taxon>
        <taxon>Micrococcaceae</taxon>
        <taxon>Arthrobacter</taxon>
    </lineage>
</organism>
<evidence type="ECO:0008006" key="5">
    <source>
        <dbReference type="Google" id="ProtNLM"/>
    </source>
</evidence>
<dbReference type="RefSeq" id="WP_263128603.1">
    <property type="nucleotide sequence ID" value="NZ_CP106856.1"/>
</dbReference>
<evidence type="ECO:0000256" key="2">
    <source>
        <dbReference type="SAM" id="SignalP"/>
    </source>
</evidence>
<feature type="chain" id="PRO_5046722314" description="DUF732 domain-containing protein" evidence="2">
    <location>
        <begin position="28"/>
        <end position="245"/>
    </location>
</feature>
<feature type="compositionally biased region" description="Low complexity" evidence="1">
    <location>
        <begin position="29"/>
        <end position="60"/>
    </location>
</feature>
<evidence type="ECO:0000256" key="1">
    <source>
        <dbReference type="SAM" id="MobiDB-lite"/>
    </source>
</evidence>
<name>A0ABY6FW94_9MICC</name>
<keyword evidence="2" id="KW-0732">Signal</keyword>
<dbReference type="EMBL" id="CP106856">
    <property type="protein sequence ID" value="UYB37037.1"/>
    <property type="molecule type" value="Genomic_DNA"/>
</dbReference>
<proteinExistence type="predicted"/>
<gene>
    <name evidence="3" type="ORF">N9A08_05110</name>
</gene>
<protein>
    <recommendedName>
        <fullName evidence="5">DUF732 domain-containing protein</fullName>
    </recommendedName>
</protein>
<reference evidence="3" key="1">
    <citation type="submission" date="2022-09" db="EMBL/GenBank/DDBJ databases">
        <authorList>
            <person name="Li D."/>
            <person name="Cheng J."/>
            <person name="Li Y."/>
        </authorList>
    </citation>
    <scope>NUCLEOTIDE SEQUENCE</scope>
    <source>
        <strain evidence="3">DL</strain>
    </source>
</reference>
<sequence length="245" mass="25063">MTTGLKPTRSKWLPGLLLLPLLGLSLAAGCSSPQSVNDAAPATSSSASGSGTTGNTGKATPTKPSSPSPEADEAQDQDPEAVLQTPQPAPEPVFDAAEQQFLADKVPEGYDPSAVLQVGQEHCDQLTSANELDGEAVLSELIMHPATDTSDAIASLCPELLPVLEAAALGFPDGAFTVGEAAPWAEEPSIGPGTYRAYGSPEACTISVYAGSGELIDSYDGTTPVTIGADAARVESDQCYSWARA</sequence>
<feature type="compositionally biased region" description="Acidic residues" evidence="1">
    <location>
        <begin position="70"/>
        <end position="79"/>
    </location>
</feature>
<feature type="region of interest" description="Disordered" evidence="1">
    <location>
        <begin position="29"/>
        <end position="90"/>
    </location>
</feature>
<accession>A0ABY6FW94</accession>
<evidence type="ECO:0000313" key="4">
    <source>
        <dbReference type="Proteomes" id="UP001063368"/>
    </source>
</evidence>
<dbReference type="PROSITE" id="PS51257">
    <property type="entry name" value="PROKAR_LIPOPROTEIN"/>
    <property type="match status" value="1"/>
</dbReference>
<evidence type="ECO:0000313" key="3">
    <source>
        <dbReference type="EMBL" id="UYB37037.1"/>
    </source>
</evidence>
<keyword evidence="4" id="KW-1185">Reference proteome</keyword>